<evidence type="ECO:0000313" key="2">
    <source>
        <dbReference type="Proteomes" id="UP001457282"/>
    </source>
</evidence>
<dbReference type="EMBL" id="JBEDUW010000005">
    <property type="protein sequence ID" value="KAK9928488.1"/>
    <property type="molecule type" value="Genomic_DNA"/>
</dbReference>
<gene>
    <name evidence="1" type="ORF">M0R45_025621</name>
</gene>
<protein>
    <submittedName>
        <fullName evidence="1">Uncharacterized protein</fullName>
    </submittedName>
</protein>
<comment type="caution">
    <text evidence="1">The sequence shown here is derived from an EMBL/GenBank/DDBJ whole genome shotgun (WGS) entry which is preliminary data.</text>
</comment>
<accession>A0AAW1WWT1</accession>
<dbReference type="Proteomes" id="UP001457282">
    <property type="component" value="Unassembled WGS sequence"/>
</dbReference>
<name>A0AAW1WWT1_RUBAR</name>
<reference evidence="1 2" key="1">
    <citation type="journal article" date="2023" name="G3 (Bethesda)">
        <title>A chromosome-length genome assembly and annotation of blackberry (Rubus argutus, cv. 'Hillquist').</title>
        <authorList>
            <person name="Bruna T."/>
            <person name="Aryal R."/>
            <person name="Dudchenko O."/>
            <person name="Sargent D.J."/>
            <person name="Mead D."/>
            <person name="Buti M."/>
            <person name="Cavallini A."/>
            <person name="Hytonen T."/>
            <person name="Andres J."/>
            <person name="Pham M."/>
            <person name="Weisz D."/>
            <person name="Mascagni F."/>
            <person name="Usai G."/>
            <person name="Natali L."/>
            <person name="Bassil N."/>
            <person name="Fernandez G.E."/>
            <person name="Lomsadze A."/>
            <person name="Armour M."/>
            <person name="Olukolu B."/>
            <person name="Poorten T."/>
            <person name="Britton C."/>
            <person name="Davik J."/>
            <person name="Ashrafi H."/>
            <person name="Aiden E.L."/>
            <person name="Borodovsky M."/>
            <person name="Worthington M."/>
        </authorList>
    </citation>
    <scope>NUCLEOTIDE SEQUENCE [LARGE SCALE GENOMIC DNA]</scope>
    <source>
        <strain evidence="1">PI 553951</strain>
    </source>
</reference>
<keyword evidence="2" id="KW-1185">Reference proteome</keyword>
<dbReference type="Gene3D" id="3.40.50.720">
    <property type="entry name" value="NAD(P)-binding Rossmann-like Domain"/>
    <property type="match status" value="1"/>
</dbReference>
<dbReference type="AlphaFoldDB" id="A0AAW1WWT1"/>
<proteinExistence type="predicted"/>
<sequence>MRSLRLKEDTYVSHNFKTGDLAEKLRTLNPNYNYPKNFVEVDEDRKMSSAKLRRIGWSYRALDETLINSAESSREAGLLD</sequence>
<evidence type="ECO:0000313" key="1">
    <source>
        <dbReference type="EMBL" id="KAK9928488.1"/>
    </source>
</evidence>
<organism evidence="1 2">
    <name type="scientific">Rubus argutus</name>
    <name type="common">Southern blackberry</name>
    <dbReference type="NCBI Taxonomy" id="59490"/>
    <lineage>
        <taxon>Eukaryota</taxon>
        <taxon>Viridiplantae</taxon>
        <taxon>Streptophyta</taxon>
        <taxon>Embryophyta</taxon>
        <taxon>Tracheophyta</taxon>
        <taxon>Spermatophyta</taxon>
        <taxon>Magnoliopsida</taxon>
        <taxon>eudicotyledons</taxon>
        <taxon>Gunneridae</taxon>
        <taxon>Pentapetalae</taxon>
        <taxon>rosids</taxon>
        <taxon>fabids</taxon>
        <taxon>Rosales</taxon>
        <taxon>Rosaceae</taxon>
        <taxon>Rosoideae</taxon>
        <taxon>Rosoideae incertae sedis</taxon>
        <taxon>Rubus</taxon>
    </lineage>
</organism>